<dbReference type="PROSITE" id="PS00687">
    <property type="entry name" value="ALDEHYDE_DEHYDR_GLU"/>
    <property type="match status" value="1"/>
</dbReference>
<dbReference type="EMBL" id="SJPF01000006">
    <property type="protein sequence ID" value="TWT30052.1"/>
    <property type="molecule type" value="Genomic_DNA"/>
</dbReference>
<dbReference type="SUPFAM" id="SSF53720">
    <property type="entry name" value="ALDH-like"/>
    <property type="match status" value="1"/>
</dbReference>
<dbReference type="RefSeq" id="WP_146436304.1">
    <property type="nucleotide sequence ID" value="NZ_SJPF01000006.1"/>
</dbReference>
<evidence type="ECO:0000256" key="4">
    <source>
        <dbReference type="RuleBase" id="RU003345"/>
    </source>
</evidence>
<accession>A0A5C5UX85</accession>
<reference evidence="6 7" key="1">
    <citation type="submission" date="2019-02" db="EMBL/GenBank/DDBJ databases">
        <title>Deep-cultivation of Planctomycetes and their phenomic and genomic characterization uncovers novel biology.</title>
        <authorList>
            <person name="Wiegand S."/>
            <person name="Jogler M."/>
            <person name="Boedeker C."/>
            <person name="Pinto D."/>
            <person name="Vollmers J."/>
            <person name="Rivas-Marin E."/>
            <person name="Kohn T."/>
            <person name="Peeters S.H."/>
            <person name="Heuer A."/>
            <person name="Rast P."/>
            <person name="Oberbeckmann S."/>
            <person name="Bunk B."/>
            <person name="Jeske O."/>
            <person name="Meyerdierks A."/>
            <person name="Storesund J.E."/>
            <person name="Kallscheuer N."/>
            <person name="Luecker S."/>
            <person name="Lage O.M."/>
            <person name="Pohl T."/>
            <person name="Merkel B.J."/>
            <person name="Hornburger P."/>
            <person name="Mueller R.-W."/>
            <person name="Bruemmer F."/>
            <person name="Labrenz M."/>
            <person name="Spormann A.M."/>
            <person name="Op Den Camp H."/>
            <person name="Overmann J."/>
            <person name="Amann R."/>
            <person name="Jetten M.S.M."/>
            <person name="Mascher T."/>
            <person name="Medema M.H."/>
            <person name="Devos D.P."/>
            <person name="Kaster A.-K."/>
            <person name="Ovreas L."/>
            <person name="Rohde M."/>
            <person name="Galperin M.Y."/>
            <person name="Jogler C."/>
        </authorList>
    </citation>
    <scope>NUCLEOTIDE SEQUENCE [LARGE SCALE GENOMIC DNA]</scope>
    <source>
        <strain evidence="6 7">Enr8</strain>
    </source>
</reference>
<dbReference type="Proteomes" id="UP000318878">
    <property type="component" value="Unassembled WGS sequence"/>
</dbReference>
<name>A0A5C5UX85_9BACT</name>
<proteinExistence type="inferred from homology"/>
<dbReference type="GO" id="GO:0102984">
    <property type="term" value="F:sulfoacetaldehyde dehydrogenase activity"/>
    <property type="evidence" value="ECO:0007669"/>
    <property type="project" value="UniProtKB-EC"/>
</dbReference>
<evidence type="ECO:0000259" key="5">
    <source>
        <dbReference type="Pfam" id="PF00171"/>
    </source>
</evidence>
<gene>
    <name evidence="6" type="primary">safD</name>
    <name evidence="6" type="ORF">Enr8_47090</name>
</gene>
<evidence type="ECO:0000313" key="7">
    <source>
        <dbReference type="Proteomes" id="UP000318878"/>
    </source>
</evidence>
<dbReference type="InterPro" id="IPR015590">
    <property type="entry name" value="Aldehyde_DH_dom"/>
</dbReference>
<sequence>MRQTYPLLFAGKPLEPNLDLEVCDKFSGEVAARVPLASAELIDQAIAAAAKAAPAMAKLKAYQRQDILQYCVKQFESRQEELAESLCIEAGKPIRDSQGEVARLIDTFRIAAEEAVRITGEIMPLDISARAANYRGMWRRAPIGPCSFISPFNFPLNLTAHKIAPAIAAGCPFVLKPASLTPIGALIIGEVLAETDLPEGAFSILPCHRDGASLFTTDPRLKLLSFTGSDEVGWKLKSQAGAKKVVLELGGNAACIVDADADLEDAVKRIIVGAFYQSGQSCISVQRIIAHRDIYDDLKARLVAATAKLKSGDPKSEDTFIGPMITEGEAERVETWVADAVKAGAKLLVGGQRKGAMVEAALLENVPTNLPLSCDEVFGPVATLASFDSFDQAIAMANDSEYGLQVGVFTRDVYKVLTAWDEMEVGGVIIGDVPSWRVDHMPYGGVKNSGLGREGIRFAIEDMTEIRNLVIREIDG</sequence>
<dbReference type="PANTHER" id="PTHR42991:SF1">
    <property type="entry name" value="ALDEHYDE DEHYDROGENASE"/>
    <property type="match status" value="1"/>
</dbReference>
<dbReference type="AlphaFoldDB" id="A0A5C5UX85"/>
<dbReference type="Gene3D" id="3.40.309.10">
    <property type="entry name" value="Aldehyde Dehydrogenase, Chain A, domain 2"/>
    <property type="match status" value="1"/>
</dbReference>
<dbReference type="InterPro" id="IPR016162">
    <property type="entry name" value="Ald_DH_N"/>
</dbReference>
<dbReference type="InterPro" id="IPR016161">
    <property type="entry name" value="Ald_DH/histidinol_DH"/>
</dbReference>
<evidence type="ECO:0000256" key="1">
    <source>
        <dbReference type="ARBA" id="ARBA00009986"/>
    </source>
</evidence>
<comment type="similarity">
    <text evidence="1 4">Belongs to the aldehyde dehydrogenase family.</text>
</comment>
<protein>
    <submittedName>
        <fullName evidence="6">Sulfoacetaldehyde dehydrogenase</fullName>
        <ecNumber evidence="6">1.2.1.73</ecNumber>
    </submittedName>
</protein>
<dbReference type="InterPro" id="IPR016163">
    <property type="entry name" value="Ald_DH_C"/>
</dbReference>
<keyword evidence="7" id="KW-1185">Reference proteome</keyword>
<evidence type="ECO:0000256" key="2">
    <source>
        <dbReference type="ARBA" id="ARBA00023002"/>
    </source>
</evidence>
<evidence type="ECO:0000313" key="6">
    <source>
        <dbReference type="EMBL" id="TWT30052.1"/>
    </source>
</evidence>
<comment type="caution">
    <text evidence="6">The sequence shown here is derived from an EMBL/GenBank/DDBJ whole genome shotgun (WGS) entry which is preliminary data.</text>
</comment>
<dbReference type="GO" id="GO:0008911">
    <property type="term" value="F:lactaldehyde dehydrogenase (NAD+) activity"/>
    <property type="evidence" value="ECO:0007669"/>
    <property type="project" value="TreeGrafter"/>
</dbReference>
<dbReference type="FunFam" id="3.40.605.10:FF:000020">
    <property type="entry name" value="Aldehyde dehydrogenase"/>
    <property type="match status" value="1"/>
</dbReference>
<dbReference type="Gene3D" id="3.40.605.10">
    <property type="entry name" value="Aldehyde Dehydrogenase, Chain A, domain 1"/>
    <property type="match status" value="1"/>
</dbReference>
<dbReference type="InterPro" id="IPR051020">
    <property type="entry name" value="ALDH-related_metabolic_enz"/>
</dbReference>
<dbReference type="PANTHER" id="PTHR42991">
    <property type="entry name" value="ALDEHYDE DEHYDROGENASE"/>
    <property type="match status" value="1"/>
</dbReference>
<dbReference type="OrthoDB" id="4503395at2"/>
<dbReference type="EC" id="1.2.1.73" evidence="6"/>
<organism evidence="6 7">
    <name type="scientific">Blastopirellula retiformator</name>
    <dbReference type="NCBI Taxonomy" id="2527970"/>
    <lineage>
        <taxon>Bacteria</taxon>
        <taxon>Pseudomonadati</taxon>
        <taxon>Planctomycetota</taxon>
        <taxon>Planctomycetia</taxon>
        <taxon>Pirellulales</taxon>
        <taxon>Pirellulaceae</taxon>
        <taxon>Blastopirellula</taxon>
    </lineage>
</organism>
<dbReference type="InterPro" id="IPR029510">
    <property type="entry name" value="Ald_DH_CS_GLU"/>
</dbReference>
<keyword evidence="2 4" id="KW-0560">Oxidoreductase</keyword>
<evidence type="ECO:0000256" key="3">
    <source>
        <dbReference type="PROSITE-ProRule" id="PRU10007"/>
    </source>
</evidence>
<feature type="active site" evidence="3">
    <location>
        <position position="248"/>
    </location>
</feature>
<dbReference type="Pfam" id="PF00171">
    <property type="entry name" value="Aldedh"/>
    <property type="match status" value="1"/>
</dbReference>
<dbReference type="CDD" id="cd07147">
    <property type="entry name" value="ALDH_F21_RNP123"/>
    <property type="match status" value="1"/>
</dbReference>
<feature type="domain" description="Aldehyde dehydrogenase" evidence="5">
    <location>
        <begin position="20"/>
        <end position="468"/>
    </location>
</feature>